<sequence>MKSSGRLLFGDRDCVFDDPPPPHECAVRHVRERFDRDAFRDAVDEPRSYVFFGVAPCHVGIDYDWERMPPFLGRAIRNETDERLVPIDESERVFERLGLTPVNTFQKELNVRDFHPDRLDIPESAWYDGPAAGVIVENRRGGRALVQGPVLDEVDDYEPIRGEPNAIAADLVTDTRVRRAIEAAEATRKSPTTDEVHARVFETAVREEYGRLDRGRVDWKPLRSAIGSVVAEKRSTLTER</sequence>
<organism evidence="2 3">
    <name type="scientific">Haloferax volcanii</name>
    <name type="common">Halobacterium volcanii</name>
    <dbReference type="NCBI Taxonomy" id="2246"/>
    <lineage>
        <taxon>Archaea</taxon>
        <taxon>Methanobacteriati</taxon>
        <taxon>Methanobacteriota</taxon>
        <taxon>Stenosarchaea group</taxon>
        <taxon>Halobacteria</taxon>
        <taxon>Halobacteriales</taxon>
        <taxon>Haloferacaceae</taxon>
        <taxon>Haloferax</taxon>
    </lineage>
</organism>
<evidence type="ECO:0000313" key="2">
    <source>
        <dbReference type="EMBL" id="TVT95345.1"/>
    </source>
</evidence>
<protein>
    <submittedName>
        <fullName evidence="2">Uncharacterized protein</fullName>
    </submittedName>
</protein>
<reference evidence="1" key="2">
    <citation type="submission" date="2019-12" db="EMBL/GenBank/DDBJ databases">
        <title>Haloferax alexandrinus strain pws11.</title>
        <authorList>
            <person name="Verma D.K."/>
            <person name="Gopal K."/>
            <person name="Prasad E.S."/>
        </authorList>
    </citation>
    <scope>NUCLEOTIDE SEQUENCE</scope>
    <source>
        <strain evidence="1">Pws11</strain>
    </source>
</reference>
<accession>A0A558GC44</accession>
<gene>
    <name evidence="2" type="ORF">FQA18_06985</name>
    <name evidence="1" type="ORF">GOC85_08910</name>
</gene>
<evidence type="ECO:0000313" key="3">
    <source>
        <dbReference type="Proteomes" id="UP000320212"/>
    </source>
</evidence>
<evidence type="ECO:0000313" key="1">
    <source>
        <dbReference type="EMBL" id="NLV02704.1"/>
    </source>
</evidence>
<dbReference type="Proteomes" id="UP000619835">
    <property type="component" value="Unassembled WGS sequence"/>
</dbReference>
<dbReference type="AlphaFoldDB" id="A0A558GC44"/>
<name>A0A558GC44_HALVO</name>
<reference evidence="2 3" key="1">
    <citation type="submission" date="2019-07" db="EMBL/GenBank/DDBJ databases">
        <title>Draft genome sequence of Haloferax volcanii SS0101, isolated from salt farm in Samut Sakhon, Thailand.</title>
        <authorList>
            <person name="Wanthongcharoen S."/>
            <person name="Yamprayoonswat W."/>
            <person name="Ruangsuj P."/>
            <person name="Thongpramul N."/>
            <person name="Jumpathong W."/>
            <person name="Sittihan S."/>
            <person name="Kanjanavas P."/>
            <person name="Yasawong M."/>
        </authorList>
    </citation>
    <scope>NUCLEOTIDE SEQUENCE [LARGE SCALE GENOMIC DNA]</scope>
    <source>
        <strain evidence="2 3">SS0101</strain>
    </source>
</reference>
<dbReference type="EMBL" id="WOWC01000001">
    <property type="protein sequence ID" value="NLV02704.1"/>
    <property type="molecule type" value="Genomic_DNA"/>
</dbReference>
<dbReference type="Proteomes" id="UP000320212">
    <property type="component" value="Unassembled WGS sequence"/>
</dbReference>
<dbReference type="RefSeq" id="WP_006600931.1">
    <property type="nucleotide sequence ID" value="NZ_JAUDRO010000005.1"/>
</dbReference>
<dbReference type="EMBL" id="VMTR01000033">
    <property type="protein sequence ID" value="TVT95345.1"/>
    <property type="molecule type" value="Genomic_DNA"/>
</dbReference>
<proteinExistence type="predicted"/>
<accession>A0A847TW44</accession>
<comment type="caution">
    <text evidence="2">The sequence shown here is derived from an EMBL/GenBank/DDBJ whole genome shotgun (WGS) entry which is preliminary data.</text>
</comment>